<dbReference type="InterPro" id="IPR037401">
    <property type="entry name" value="SnoaL-like"/>
</dbReference>
<evidence type="ECO:0000259" key="1">
    <source>
        <dbReference type="Pfam" id="PF12680"/>
    </source>
</evidence>
<dbReference type="EMBL" id="BAABJI010000002">
    <property type="protein sequence ID" value="GAA4917203.1"/>
    <property type="molecule type" value="Genomic_DNA"/>
</dbReference>
<reference evidence="3" key="1">
    <citation type="journal article" date="2019" name="Int. J. Syst. Evol. Microbiol.">
        <title>The Global Catalogue of Microorganisms (GCM) 10K type strain sequencing project: providing services to taxonomists for standard genome sequencing and annotation.</title>
        <authorList>
            <consortium name="The Broad Institute Genomics Platform"/>
            <consortium name="The Broad Institute Genome Sequencing Center for Infectious Disease"/>
            <person name="Wu L."/>
            <person name="Ma J."/>
        </authorList>
    </citation>
    <scope>NUCLEOTIDE SEQUENCE [LARGE SCALE GENOMIC DNA]</scope>
    <source>
        <strain evidence="3">JCM 18283</strain>
    </source>
</reference>
<sequence>MTNKEIVVRAMKEFFTERDHSAIERYWQENYIQHNPLMANGHQGLRDLLEHIEPGFRWEPGIFVESNDLVLAHSQVQGWGPSPLIVVDIFRLENGRIAEHWDVVQSEVHSSKTVSGNPMTSFSYVIPAAHEA</sequence>
<dbReference type="RefSeq" id="WP_345331152.1">
    <property type="nucleotide sequence ID" value="NZ_BAABJI010000002.1"/>
</dbReference>
<dbReference type="SUPFAM" id="SSF54427">
    <property type="entry name" value="NTF2-like"/>
    <property type="match status" value="1"/>
</dbReference>
<accession>A0ABP9FU74</accession>
<feature type="domain" description="SnoaL-like" evidence="1">
    <location>
        <begin position="8"/>
        <end position="100"/>
    </location>
</feature>
<comment type="caution">
    <text evidence="2">The sequence shown here is derived from an EMBL/GenBank/DDBJ whole genome shotgun (WGS) entry which is preliminary data.</text>
</comment>
<protein>
    <recommendedName>
        <fullName evidence="1">SnoaL-like domain-containing protein</fullName>
    </recommendedName>
</protein>
<dbReference type="Gene3D" id="3.10.450.50">
    <property type="match status" value="1"/>
</dbReference>
<organism evidence="2 3">
    <name type="scientific">Mucilaginibacter defluvii</name>
    <dbReference type="NCBI Taxonomy" id="1196019"/>
    <lineage>
        <taxon>Bacteria</taxon>
        <taxon>Pseudomonadati</taxon>
        <taxon>Bacteroidota</taxon>
        <taxon>Sphingobacteriia</taxon>
        <taxon>Sphingobacteriales</taxon>
        <taxon>Sphingobacteriaceae</taxon>
        <taxon>Mucilaginibacter</taxon>
    </lineage>
</organism>
<evidence type="ECO:0000313" key="3">
    <source>
        <dbReference type="Proteomes" id="UP001501436"/>
    </source>
</evidence>
<dbReference type="InterPro" id="IPR032710">
    <property type="entry name" value="NTF2-like_dom_sf"/>
</dbReference>
<proteinExistence type="predicted"/>
<dbReference type="Pfam" id="PF12680">
    <property type="entry name" value="SnoaL_2"/>
    <property type="match status" value="1"/>
</dbReference>
<evidence type="ECO:0000313" key="2">
    <source>
        <dbReference type="EMBL" id="GAA4917203.1"/>
    </source>
</evidence>
<name>A0ABP9FU74_9SPHI</name>
<dbReference type="Proteomes" id="UP001501436">
    <property type="component" value="Unassembled WGS sequence"/>
</dbReference>
<keyword evidence="3" id="KW-1185">Reference proteome</keyword>
<gene>
    <name evidence="2" type="ORF">GCM10023313_21020</name>
</gene>